<evidence type="ECO:0000313" key="2">
    <source>
        <dbReference type="EMBL" id="MBO1529661.1"/>
    </source>
</evidence>
<evidence type="ECO:0000313" key="3">
    <source>
        <dbReference type="Proteomes" id="UP000664554"/>
    </source>
</evidence>
<keyword evidence="3" id="KW-1185">Reference proteome</keyword>
<dbReference type="Pfam" id="PF13472">
    <property type="entry name" value="Lipase_GDSL_2"/>
    <property type="match status" value="1"/>
</dbReference>
<dbReference type="InterPro" id="IPR036514">
    <property type="entry name" value="SGNH_hydro_sf"/>
</dbReference>
<dbReference type="SUPFAM" id="SSF52266">
    <property type="entry name" value="SGNH hydrolase"/>
    <property type="match status" value="1"/>
</dbReference>
<reference evidence="2 3" key="1">
    <citation type="submission" date="2021-03" db="EMBL/GenBank/DDBJ databases">
        <authorList>
            <person name="Shang D.-D."/>
            <person name="Du Z.-J."/>
            <person name="Chen G.-J."/>
        </authorList>
    </citation>
    <scope>NUCLEOTIDE SEQUENCE [LARGE SCALE GENOMIC DNA]</scope>
    <source>
        <strain evidence="2 3">F1192</strain>
    </source>
</reference>
<dbReference type="RefSeq" id="WP_207988570.1">
    <property type="nucleotide sequence ID" value="NZ_JAGBKM010000001.1"/>
</dbReference>
<dbReference type="EMBL" id="JAGBKM010000001">
    <property type="protein sequence ID" value="MBO1529661.1"/>
    <property type="molecule type" value="Genomic_DNA"/>
</dbReference>
<evidence type="ECO:0000259" key="1">
    <source>
        <dbReference type="Pfam" id="PF13472"/>
    </source>
</evidence>
<gene>
    <name evidence="2" type="ORF">J3492_00335</name>
</gene>
<accession>A0ABS3NJT5</accession>
<proteinExistence type="predicted"/>
<protein>
    <submittedName>
        <fullName evidence="2">SGNH/GDSL hydrolase family protein</fullName>
    </submittedName>
</protein>
<dbReference type="Proteomes" id="UP000664554">
    <property type="component" value="Unassembled WGS sequence"/>
</dbReference>
<dbReference type="InterPro" id="IPR051532">
    <property type="entry name" value="Ester_Hydrolysis_Enzymes"/>
</dbReference>
<dbReference type="InterPro" id="IPR013830">
    <property type="entry name" value="SGNH_hydro"/>
</dbReference>
<dbReference type="GO" id="GO:0016787">
    <property type="term" value="F:hydrolase activity"/>
    <property type="evidence" value="ECO:0007669"/>
    <property type="project" value="UniProtKB-KW"/>
</dbReference>
<feature type="domain" description="SGNH hydrolase-type esterase" evidence="1">
    <location>
        <begin position="280"/>
        <end position="472"/>
    </location>
</feature>
<keyword evidence="2" id="KW-0378">Hydrolase</keyword>
<comment type="caution">
    <text evidence="2">The sequence shown here is derived from an EMBL/GenBank/DDBJ whole genome shotgun (WGS) entry which is preliminary data.</text>
</comment>
<sequence length="484" mass="53027">MANEITLKALQDASVDAKSLEEVVNGNESKQVTTRLGESYPSVKKAISQMFENGGLPATPFATKALMEASALIDGDYALVTDDTTTSNNGYYQKQSGSWVFLQWNPSKQLTTYYSDVMQYGPPSDVVLVESDNLYNSSIKSNDVYIKNRGSVITALSGSQIGALPVVSGQYCVIFSSFTQSFVLPSVSNSIDMSVGKEVQVLTGINSTTVSAGIYRLEFTIPSGFSYLLFNTKVGTTVADPFFVGLYNSQISKIGSADIVDKAARAMIKPSVLTNKKWAAIGDSITEHNFRANKNYHDYIADDINSLAVINYGISGTGYFDRYNIADTITQTDFDYLTVFWGTNDWGNQKSTNQKLLGGFLDTGTTTISGCINTALMGLITRFYDKKIAVITPLPRITNWGDNAANNAYGYTLKQLVDLIKRYCNHYSIPCLDLYHESNLPVWIPAANTEYFTAPNNSDPDGLHPNDAGHKIIANKIKAFLESM</sequence>
<dbReference type="Gene3D" id="3.40.50.1110">
    <property type="entry name" value="SGNH hydrolase"/>
    <property type="match status" value="1"/>
</dbReference>
<dbReference type="PANTHER" id="PTHR30383">
    <property type="entry name" value="THIOESTERASE 1/PROTEASE 1/LYSOPHOSPHOLIPASE L1"/>
    <property type="match status" value="1"/>
</dbReference>
<name>A0ABS3NJT5_9GAMM</name>
<organism evidence="2 3">
    <name type="scientific">Psychrobacter coccoides</name>
    <dbReference type="NCBI Taxonomy" id="2818440"/>
    <lineage>
        <taxon>Bacteria</taxon>
        <taxon>Pseudomonadati</taxon>
        <taxon>Pseudomonadota</taxon>
        <taxon>Gammaproteobacteria</taxon>
        <taxon>Moraxellales</taxon>
        <taxon>Moraxellaceae</taxon>
        <taxon>Psychrobacter</taxon>
    </lineage>
</organism>
<dbReference type="CDD" id="cd00229">
    <property type="entry name" value="SGNH_hydrolase"/>
    <property type="match status" value="1"/>
</dbReference>